<sequence length="333" mass="36452">MTLREFLYVDTDKVRAMLAQLEGGIAEEERKTNREGNQWTAGQHLQNIGSETHTQKSLGDALFPALEAALDAEGLIRDISDEVANIDEWVSGDLKNRVPPGSLVRIKAHGSLFDARYVAETFAAFGAVNIGLGTIDEGNAPQTSPPNGAKGRQGKQSNRPTASKKTDLKTPQLEDIIPDFQIIGSDEDVANGYYMRAIAQVARGVFAPGLHMNLSPVKSGEVLISARLQEGRQYLDSETDILFARYGTEQQEWTLVGSVGSYGPTKTDVPEANFQRPDGSVLRGEFANYINAHMRHLGGLGFIDLPQYPGFSVIPFAVYRAIPRFSEKEVTLK</sequence>
<feature type="compositionally biased region" description="Polar residues" evidence="1">
    <location>
        <begin position="154"/>
        <end position="163"/>
    </location>
</feature>
<dbReference type="InterPro" id="IPR045633">
    <property type="entry name" value="DUF6414"/>
</dbReference>
<evidence type="ECO:0000256" key="1">
    <source>
        <dbReference type="SAM" id="MobiDB-lite"/>
    </source>
</evidence>
<reference evidence="2" key="1">
    <citation type="submission" date="2022-10" db="EMBL/GenBank/DDBJ databases">
        <title>The complete genomes of actinobacterial strains from the NBC collection.</title>
        <authorList>
            <person name="Joergensen T.S."/>
            <person name="Alvarez Arevalo M."/>
            <person name="Sterndorff E.B."/>
            <person name="Faurdal D."/>
            <person name="Vuksanovic O."/>
            <person name="Mourched A.-S."/>
            <person name="Charusanti P."/>
            <person name="Shaw S."/>
            <person name="Blin K."/>
            <person name="Weber T."/>
        </authorList>
    </citation>
    <scope>NUCLEOTIDE SEQUENCE</scope>
    <source>
        <strain evidence="2">NBC_00093</strain>
    </source>
</reference>
<organism evidence="2">
    <name type="scientific">Streptomyces sp. NBC_00093</name>
    <dbReference type="NCBI Taxonomy" id="2975649"/>
    <lineage>
        <taxon>Bacteria</taxon>
        <taxon>Bacillati</taxon>
        <taxon>Actinomycetota</taxon>
        <taxon>Actinomycetes</taxon>
        <taxon>Kitasatosporales</taxon>
        <taxon>Streptomycetaceae</taxon>
        <taxon>Streptomyces</taxon>
    </lineage>
</organism>
<evidence type="ECO:0000313" key="2">
    <source>
        <dbReference type="EMBL" id="WTT20011.1"/>
    </source>
</evidence>
<dbReference type="AlphaFoldDB" id="A0AAU2A8X7"/>
<protein>
    <submittedName>
        <fullName evidence="2">Uncharacterized protein</fullName>
    </submittedName>
</protein>
<proteinExistence type="predicted"/>
<name>A0AAU2A8X7_9ACTN</name>
<dbReference type="EMBL" id="CP108222">
    <property type="protein sequence ID" value="WTT20011.1"/>
    <property type="molecule type" value="Genomic_DNA"/>
</dbReference>
<feature type="region of interest" description="Disordered" evidence="1">
    <location>
        <begin position="137"/>
        <end position="170"/>
    </location>
</feature>
<gene>
    <name evidence="2" type="ORF">OHA22_33015</name>
</gene>
<dbReference type="Pfam" id="PF19952">
    <property type="entry name" value="DUF6414"/>
    <property type="match status" value="1"/>
</dbReference>
<accession>A0AAU2A8X7</accession>